<feature type="transmembrane region" description="Helical" evidence="10">
    <location>
        <begin position="165"/>
        <end position="183"/>
    </location>
</feature>
<keyword evidence="4 10" id="KW-0812">Transmembrane</keyword>
<evidence type="ECO:0000256" key="4">
    <source>
        <dbReference type="ARBA" id="ARBA00022692"/>
    </source>
</evidence>
<feature type="transmembrane region" description="Helical" evidence="10">
    <location>
        <begin position="135"/>
        <end position="159"/>
    </location>
</feature>
<accession>A0A096BEQ9</accession>
<name>A0A096BEQ9_9FIRM</name>
<dbReference type="FunFam" id="3.40.50.300:FF:000299">
    <property type="entry name" value="ABC transporter ATP-binding protein/permease"/>
    <property type="match status" value="1"/>
</dbReference>
<feature type="transmembrane region" description="Helical" evidence="10">
    <location>
        <begin position="21"/>
        <end position="41"/>
    </location>
</feature>
<evidence type="ECO:0000256" key="6">
    <source>
        <dbReference type="ARBA" id="ARBA00022807"/>
    </source>
</evidence>
<dbReference type="InterPro" id="IPR011527">
    <property type="entry name" value="ABC1_TM_dom"/>
</dbReference>
<dbReference type="Gene3D" id="1.20.1560.10">
    <property type="entry name" value="ABC transporter type 1, transmembrane domain"/>
    <property type="match status" value="1"/>
</dbReference>
<dbReference type="InterPro" id="IPR003439">
    <property type="entry name" value="ABC_transporter-like_ATP-bd"/>
</dbReference>
<feature type="domain" description="ABC transmembrane type-1" evidence="12">
    <location>
        <begin position="26"/>
        <end position="312"/>
    </location>
</feature>
<keyword evidence="5" id="KW-0547">Nucleotide-binding</keyword>
<dbReference type="GO" id="GO:0005886">
    <property type="term" value="C:plasma membrane"/>
    <property type="evidence" value="ECO:0007669"/>
    <property type="project" value="UniProtKB-SubCell"/>
</dbReference>
<evidence type="ECO:0000313" key="13">
    <source>
        <dbReference type="EMBL" id="KGG79640.1"/>
    </source>
</evidence>
<evidence type="ECO:0000313" key="14">
    <source>
        <dbReference type="Proteomes" id="UP000029622"/>
    </source>
</evidence>
<keyword evidence="6" id="KW-0645">Protease</keyword>
<evidence type="ECO:0000256" key="5">
    <source>
        <dbReference type="ARBA" id="ARBA00022741"/>
    </source>
</evidence>
<dbReference type="Proteomes" id="UP000029622">
    <property type="component" value="Unassembled WGS sequence"/>
</dbReference>
<dbReference type="PROSITE" id="PS50929">
    <property type="entry name" value="ABC_TM1F"/>
    <property type="match status" value="1"/>
</dbReference>
<evidence type="ECO:0008006" key="15">
    <source>
        <dbReference type="Google" id="ProtNLM"/>
    </source>
</evidence>
<comment type="caution">
    <text evidence="13">The sequence shown here is derived from an EMBL/GenBank/DDBJ whole genome shotgun (WGS) entry which is preliminary data.</text>
</comment>
<dbReference type="AlphaFoldDB" id="A0A096BEQ9"/>
<comment type="subcellular location">
    <subcellularLocation>
        <location evidence="1">Cell membrane</location>
        <topology evidence="1">Multi-pass membrane protein</topology>
    </subcellularLocation>
</comment>
<evidence type="ECO:0000259" key="12">
    <source>
        <dbReference type="PROSITE" id="PS50929"/>
    </source>
</evidence>
<dbReference type="InterPro" id="IPR017871">
    <property type="entry name" value="ABC_transporter-like_CS"/>
</dbReference>
<dbReference type="InterPro" id="IPR027417">
    <property type="entry name" value="P-loop_NTPase"/>
</dbReference>
<dbReference type="EMBL" id="AZTB01000071">
    <property type="protein sequence ID" value="KGG79640.1"/>
    <property type="molecule type" value="Genomic_DNA"/>
</dbReference>
<keyword evidence="7" id="KW-0067">ATP-binding</keyword>
<feature type="domain" description="ABC transporter" evidence="11">
    <location>
        <begin position="347"/>
        <end position="586"/>
    </location>
</feature>
<evidence type="ECO:0000256" key="8">
    <source>
        <dbReference type="ARBA" id="ARBA00022989"/>
    </source>
</evidence>
<keyword evidence="8 10" id="KW-1133">Transmembrane helix</keyword>
<feature type="transmembrane region" description="Helical" evidence="10">
    <location>
        <begin position="61"/>
        <end position="82"/>
    </location>
</feature>
<dbReference type="Gene3D" id="3.40.50.300">
    <property type="entry name" value="P-loop containing nucleotide triphosphate hydrolases"/>
    <property type="match status" value="1"/>
</dbReference>
<protein>
    <recommendedName>
        <fullName evidence="15">ABC transporter ATP-binding protein</fullName>
    </recommendedName>
</protein>
<dbReference type="InterPro" id="IPR036640">
    <property type="entry name" value="ABC1_TM_sf"/>
</dbReference>
<evidence type="ECO:0000256" key="3">
    <source>
        <dbReference type="ARBA" id="ARBA00022475"/>
    </source>
</evidence>
<keyword evidence="6" id="KW-0378">Hydrolase</keyword>
<proteinExistence type="predicted"/>
<dbReference type="STRING" id="1156417.Y919_10800"/>
<dbReference type="SMART" id="SM00382">
    <property type="entry name" value="AAA"/>
    <property type="match status" value="1"/>
</dbReference>
<dbReference type="Pfam" id="PF00005">
    <property type="entry name" value="ABC_tran"/>
    <property type="match status" value="1"/>
</dbReference>
<keyword evidence="6" id="KW-0788">Thiol protease</keyword>
<dbReference type="PROSITE" id="PS00211">
    <property type="entry name" value="ABC_TRANSPORTER_1"/>
    <property type="match status" value="1"/>
</dbReference>
<dbReference type="SUPFAM" id="SSF52540">
    <property type="entry name" value="P-loop containing nucleoside triphosphate hydrolases"/>
    <property type="match status" value="1"/>
</dbReference>
<evidence type="ECO:0000256" key="10">
    <source>
        <dbReference type="SAM" id="Phobius"/>
    </source>
</evidence>
<organism evidence="13 14">
    <name type="scientific">Caloranaerobacter azorensis H53214</name>
    <dbReference type="NCBI Taxonomy" id="1156417"/>
    <lineage>
        <taxon>Bacteria</taxon>
        <taxon>Bacillati</taxon>
        <taxon>Bacillota</taxon>
        <taxon>Tissierellia</taxon>
        <taxon>Tissierellales</taxon>
        <taxon>Thermohalobacteraceae</taxon>
        <taxon>Caloranaerobacter</taxon>
    </lineage>
</organism>
<dbReference type="GO" id="GO:0005524">
    <property type="term" value="F:ATP binding"/>
    <property type="evidence" value="ECO:0007669"/>
    <property type="project" value="UniProtKB-KW"/>
</dbReference>
<gene>
    <name evidence="13" type="ORF">Y919_10800</name>
</gene>
<keyword evidence="9 10" id="KW-0472">Membrane</keyword>
<evidence type="ECO:0000256" key="2">
    <source>
        <dbReference type="ARBA" id="ARBA00022448"/>
    </source>
</evidence>
<evidence type="ECO:0000256" key="9">
    <source>
        <dbReference type="ARBA" id="ARBA00023136"/>
    </source>
</evidence>
<dbReference type="PANTHER" id="PTHR43394">
    <property type="entry name" value="ATP-DEPENDENT PERMEASE MDL1, MITOCHONDRIAL"/>
    <property type="match status" value="1"/>
</dbReference>
<reference evidence="13 14" key="1">
    <citation type="submission" date="2013-12" db="EMBL/GenBank/DDBJ databases">
        <title>Draft genome sequence of Caloranaerobacter sp. H53214.</title>
        <authorList>
            <person name="Jiang L.J."/>
            <person name="Shao Z.Z."/>
            <person name="Long M.N."/>
        </authorList>
    </citation>
    <scope>NUCLEOTIDE SEQUENCE [LARGE SCALE GENOMIC DNA]</scope>
    <source>
        <strain evidence="13 14">H53214</strain>
    </source>
</reference>
<dbReference type="GO" id="GO:0015421">
    <property type="term" value="F:ABC-type oligopeptide transporter activity"/>
    <property type="evidence" value="ECO:0007669"/>
    <property type="project" value="TreeGrafter"/>
</dbReference>
<evidence type="ECO:0000256" key="1">
    <source>
        <dbReference type="ARBA" id="ARBA00004651"/>
    </source>
</evidence>
<dbReference type="GO" id="GO:0016887">
    <property type="term" value="F:ATP hydrolysis activity"/>
    <property type="evidence" value="ECO:0007669"/>
    <property type="project" value="InterPro"/>
</dbReference>
<feature type="transmembrane region" description="Helical" evidence="10">
    <location>
        <begin position="251"/>
        <end position="274"/>
    </location>
</feature>
<dbReference type="SUPFAM" id="SSF90123">
    <property type="entry name" value="ABC transporter transmembrane region"/>
    <property type="match status" value="1"/>
</dbReference>
<dbReference type="PANTHER" id="PTHR43394:SF1">
    <property type="entry name" value="ATP-BINDING CASSETTE SUB-FAMILY B MEMBER 10, MITOCHONDRIAL"/>
    <property type="match status" value="1"/>
</dbReference>
<keyword evidence="2" id="KW-0813">Transport</keyword>
<dbReference type="RefSeq" id="WP_035164678.1">
    <property type="nucleotide sequence ID" value="NZ_AZTB01000071.1"/>
</dbReference>
<dbReference type="InterPro" id="IPR039421">
    <property type="entry name" value="Type_1_exporter"/>
</dbReference>
<keyword evidence="3" id="KW-1003">Cell membrane</keyword>
<dbReference type="InterPro" id="IPR003593">
    <property type="entry name" value="AAA+_ATPase"/>
</dbReference>
<dbReference type="PROSITE" id="PS50893">
    <property type="entry name" value="ABC_TRANSPORTER_2"/>
    <property type="match status" value="1"/>
</dbReference>
<evidence type="ECO:0000259" key="11">
    <source>
        <dbReference type="PROSITE" id="PS50893"/>
    </source>
</evidence>
<dbReference type="GO" id="GO:0008234">
    <property type="term" value="F:cysteine-type peptidase activity"/>
    <property type="evidence" value="ECO:0007669"/>
    <property type="project" value="UniProtKB-KW"/>
</dbReference>
<sequence length="602" mass="69598">MRFRDVYKNNLFMLKFVWKYYKIYIITSILISFSSILTPLADVLGPKYIIDFISQKKPFTWIVTVVILIFSIEILKSIYYSWYYKFITPRAHNKIKGGINNLLMQKAASLDLECYENADFYDKYTRALKEADIRALSVVSSTRDFLLSLVYALTLFGVIVTLDPILLLISVVSMLLSSLFGLISGKCQFKYERLLTPFEKHLNYIKRVFYEVQYSKEIRIFPISKLLFKKYDNNIDKIDSVLKTRGKKLTLLNILGDTIEFIMTIGVTMLYLAWKIYNGALTLGDFMALYIASRQFSSRLQVFFNSFTQFYEHSLYITNLKEVLDYESKIENSSDSLEILEEKITDISVDNVSFSYSEREVLHNITIKASKGEKIAIVGHNGAGKTTLIKLIIRLYDVNKGKILINNKDIKKLSVKHLRSKIGLVFQDYQLYSASIAENILLLEVKTPEDEDKVWFALKQVGLYEKVKELPNGIHTLITKEFSNEGIFLSGGEAQKLALARIYIKDYDVVILDEPSSSLDPLAEKQMYENMMDITKNKIAIFITHRLSTTVMADRIYLIDNGRVIEQGTHKELMELNGKYRRMFDAQAQFYREQAEDSLVVS</sequence>
<evidence type="ECO:0000256" key="7">
    <source>
        <dbReference type="ARBA" id="ARBA00022840"/>
    </source>
</evidence>